<comment type="caution">
    <text evidence="2">The sequence shown here is derived from an EMBL/GenBank/DDBJ whole genome shotgun (WGS) entry which is preliminary data.</text>
</comment>
<evidence type="ECO:0000313" key="3">
    <source>
        <dbReference type="Proteomes" id="UP000484858"/>
    </source>
</evidence>
<feature type="region of interest" description="Disordered" evidence="1">
    <location>
        <begin position="41"/>
        <end position="63"/>
    </location>
</feature>
<name>A0A829XAH1_GLUOY</name>
<organism evidence="2 3">
    <name type="scientific">Gluconobacter oxydans NBRC 3293</name>
    <dbReference type="NCBI Taxonomy" id="1315969"/>
    <lineage>
        <taxon>Bacteria</taxon>
        <taxon>Pseudomonadati</taxon>
        <taxon>Pseudomonadota</taxon>
        <taxon>Alphaproteobacteria</taxon>
        <taxon>Acetobacterales</taxon>
        <taxon>Acetobacteraceae</taxon>
        <taxon>Gluconobacter</taxon>
    </lineage>
</organism>
<dbReference type="Proteomes" id="UP000484858">
    <property type="component" value="Unassembled WGS sequence"/>
</dbReference>
<dbReference type="AlphaFoldDB" id="A0A829XAH1"/>
<protein>
    <submittedName>
        <fullName evidence="2">Uncharacterized protein</fullName>
    </submittedName>
</protein>
<gene>
    <name evidence="2" type="ORF">NBRC3293_2866</name>
</gene>
<accession>A0A829XAH1</accession>
<proteinExistence type="predicted"/>
<dbReference type="EMBL" id="BARJ01000012">
    <property type="protein sequence ID" value="GEM18369.1"/>
    <property type="molecule type" value="Genomic_DNA"/>
</dbReference>
<reference evidence="2 3" key="1">
    <citation type="submission" date="2013-04" db="EMBL/GenBank/DDBJ databases">
        <title>Gluconobacter oxydans NBRC 3293 whole genome sequence.</title>
        <authorList>
            <person name="Matsutani M."/>
            <person name="Yakushi T."/>
            <person name="Matsushita K."/>
        </authorList>
    </citation>
    <scope>NUCLEOTIDE SEQUENCE [LARGE SCALE GENOMIC DNA]</scope>
    <source>
        <strain evidence="2 3">NBRC 3293</strain>
    </source>
</reference>
<evidence type="ECO:0000256" key="1">
    <source>
        <dbReference type="SAM" id="MobiDB-lite"/>
    </source>
</evidence>
<sequence>MRAVLKQAGFATSMPGVRHQNKVVSPFREYGCDGFGREEMSARATGGDNDGTAHGAFLSNSGP</sequence>
<evidence type="ECO:0000313" key="2">
    <source>
        <dbReference type="EMBL" id="GEM18369.1"/>
    </source>
</evidence>